<gene>
    <name evidence="2" type="ORF">ROLI_014770</name>
    <name evidence="3" type="ORF">ROLI_015830</name>
    <name evidence="4" type="ORF">ROLI_022950</name>
    <name evidence="5" type="ORF">ROLI_034950</name>
</gene>
<dbReference type="EMBL" id="CP143423">
    <property type="protein sequence ID" value="WVX48502.1"/>
    <property type="molecule type" value="Genomic_DNA"/>
</dbReference>
<dbReference type="Proteomes" id="UP001318682">
    <property type="component" value="Chromosome"/>
</dbReference>
<evidence type="ECO:0000313" key="3">
    <source>
        <dbReference type="EMBL" id="WVX48502.1"/>
    </source>
</evidence>
<protein>
    <submittedName>
        <fullName evidence="4">Uncharacterized protein</fullName>
    </submittedName>
</protein>
<dbReference type="EMBL" id="CP143423">
    <property type="protein sequence ID" value="WVX50398.1"/>
    <property type="molecule type" value="Genomic_DNA"/>
</dbReference>
<feature type="compositionally biased region" description="Basic and acidic residues" evidence="1">
    <location>
        <begin position="19"/>
        <end position="28"/>
    </location>
</feature>
<evidence type="ECO:0000313" key="5">
    <source>
        <dbReference type="EMBL" id="WVX50398.1"/>
    </source>
</evidence>
<evidence type="ECO:0000256" key="1">
    <source>
        <dbReference type="SAM" id="MobiDB-lite"/>
    </source>
</evidence>
<keyword evidence="6" id="KW-1185">Reference proteome</keyword>
<evidence type="ECO:0000313" key="4">
    <source>
        <dbReference type="EMBL" id="WVX49206.1"/>
    </source>
</evidence>
<organism evidence="4 6">
    <name type="scientific">Roseobacter fucihabitans</name>
    <dbReference type="NCBI Taxonomy" id="1537242"/>
    <lineage>
        <taxon>Bacteria</taxon>
        <taxon>Pseudomonadati</taxon>
        <taxon>Pseudomonadota</taxon>
        <taxon>Alphaproteobacteria</taxon>
        <taxon>Rhodobacterales</taxon>
        <taxon>Roseobacteraceae</taxon>
        <taxon>Roseobacter</taxon>
    </lineage>
</organism>
<evidence type="ECO:0000313" key="6">
    <source>
        <dbReference type="Proteomes" id="UP001318682"/>
    </source>
</evidence>
<feature type="region of interest" description="Disordered" evidence="1">
    <location>
        <begin position="1"/>
        <end position="29"/>
    </location>
</feature>
<reference evidence="6" key="3">
    <citation type="submission" date="2024-01" db="EMBL/GenBank/DDBJ databases">
        <title>Roseobacter fucihabitans sp. nov., isolated from the brown alga Fucus spiralis.</title>
        <authorList>
            <person name="Hahnke S."/>
            <person name="Berger M."/>
            <person name="Schlingloff A."/>
            <person name="Athale I."/>
            <person name="Neumann-Schaal M."/>
            <person name="Adenaya A."/>
            <person name="Poehlein A."/>
            <person name="Daniel R."/>
            <person name="Pertersen J."/>
            <person name="Brinkhoff T."/>
        </authorList>
    </citation>
    <scope>NUCLEOTIDE SEQUENCE [LARGE SCALE GENOMIC DNA]</scope>
    <source>
        <strain evidence="6">B14</strain>
    </source>
</reference>
<accession>A0ABZ2BTQ4</accession>
<evidence type="ECO:0000313" key="2">
    <source>
        <dbReference type="EMBL" id="WVX48397.1"/>
    </source>
</evidence>
<dbReference type="EMBL" id="CP143423">
    <property type="protein sequence ID" value="WVX49206.1"/>
    <property type="molecule type" value="Genomic_DNA"/>
</dbReference>
<reference evidence="4" key="2">
    <citation type="journal article" date="2024" name="Int. J. Syst. Evol. Microbiol.">
        <title>Roseobacter fucihabitans sp. nov., isolated from the brown alga Fucus spiralis.</title>
        <authorList>
            <person name="Hahnke S."/>
            <person name="Berger M."/>
            <person name="Schlingloff A."/>
            <person name="Athale I."/>
            <person name="Wolf J."/>
            <person name="Neumann-Schaal M."/>
            <person name="Adenaya A."/>
            <person name="Poehlein A."/>
            <person name="Daniel R."/>
            <person name="Petersen J."/>
            <person name="Brinkhoff T."/>
        </authorList>
    </citation>
    <scope>NUCLEOTIDE SEQUENCE</scope>
    <source>
        <strain evidence="4">B14</strain>
    </source>
</reference>
<proteinExistence type="predicted"/>
<reference evidence="4 6" key="1">
    <citation type="submission" date="2015-07" db="EMBL/GenBank/DDBJ databases">
        <authorList>
            <person name="Voget S."/>
            <person name="Dogs M."/>
            <person name="Brinkhoff T.H."/>
            <person name="Daniel R."/>
        </authorList>
    </citation>
    <scope>NUCLEOTIDE SEQUENCE [LARGE SCALE GENOMIC DNA]</scope>
    <source>
        <strain evidence="4 6">B14</strain>
    </source>
</reference>
<dbReference type="EMBL" id="CP143423">
    <property type="protein sequence ID" value="WVX48397.1"/>
    <property type="molecule type" value="Genomic_DNA"/>
</dbReference>
<name>A0ABZ2BTQ4_9RHOB</name>
<sequence length="82" mass="8830">MATVPGSNAGVEGAPVQCTRDHPRRDQRSPAMKVCVPRFPKGAVPRRRSPIGARPHSRVTLVFTAVSSTGRQGIAQQCPQKQ</sequence>